<dbReference type="SUPFAM" id="SSF48403">
    <property type="entry name" value="Ankyrin repeat"/>
    <property type="match status" value="1"/>
</dbReference>
<dbReference type="EC" id="2.3.1.225" evidence="13"/>
<dbReference type="VEuPathDB" id="FungiDB:C5L36_0A06830"/>
<dbReference type="PROSITE" id="PS50088">
    <property type="entry name" value="ANK_REPEAT"/>
    <property type="match status" value="3"/>
</dbReference>
<dbReference type="GeneID" id="40381789"/>
<feature type="transmembrane region" description="Helical" evidence="13">
    <location>
        <begin position="555"/>
        <end position="576"/>
    </location>
</feature>
<dbReference type="EMBL" id="NHMM01000002">
    <property type="protein sequence ID" value="OUT23561.1"/>
    <property type="molecule type" value="Genomic_DNA"/>
</dbReference>
<feature type="repeat" description="ANK" evidence="12">
    <location>
        <begin position="99"/>
        <end position="131"/>
    </location>
</feature>
<gene>
    <name evidence="16" type="ORF">C5L36_0A06830</name>
    <name evidence="17" type="ORF">CAS74_001884</name>
</gene>
<dbReference type="PANTHER" id="PTHR24161">
    <property type="entry name" value="ANK_REP_REGION DOMAIN-CONTAINING PROTEIN-RELATED"/>
    <property type="match status" value="1"/>
</dbReference>
<evidence type="ECO:0000256" key="7">
    <source>
        <dbReference type="ARBA" id="ARBA00023136"/>
    </source>
</evidence>
<keyword evidence="6 12" id="KW-0040">ANK repeat</keyword>
<dbReference type="GO" id="GO:0019706">
    <property type="term" value="F:protein-cysteine S-palmitoyltransferase activity"/>
    <property type="evidence" value="ECO:0007669"/>
    <property type="project" value="UniProtKB-EC"/>
</dbReference>
<evidence type="ECO:0000256" key="10">
    <source>
        <dbReference type="ARBA" id="ARBA00023315"/>
    </source>
</evidence>
<keyword evidence="4" id="KW-0677">Repeat</keyword>
<feature type="transmembrane region" description="Helical" evidence="13">
    <location>
        <begin position="407"/>
        <end position="424"/>
    </location>
</feature>
<keyword evidence="5 13" id="KW-1133">Transmembrane helix</keyword>
<evidence type="ECO:0000256" key="11">
    <source>
        <dbReference type="ARBA" id="ARBA00048048"/>
    </source>
</evidence>
<dbReference type="PROSITE" id="PS50216">
    <property type="entry name" value="DHHC"/>
    <property type="match status" value="1"/>
</dbReference>
<dbReference type="Proteomes" id="UP000195871">
    <property type="component" value="Unassembled WGS sequence"/>
</dbReference>
<dbReference type="PROSITE" id="PS50297">
    <property type="entry name" value="ANK_REP_REGION"/>
    <property type="match status" value="2"/>
</dbReference>
<accession>A0A1Z8JSM8</accession>
<evidence type="ECO:0000313" key="19">
    <source>
        <dbReference type="Proteomes" id="UP000249293"/>
    </source>
</evidence>
<keyword evidence="7 13" id="KW-0472">Membrane</keyword>
<reference evidence="17 18" key="1">
    <citation type="submission" date="2017-05" db="EMBL/GenBank/DDBJ databases">
        <title>The Genome Sequence of Candida krusei Ckrusei653.</title>
        <authorList>
            <person name="Cuomo C."/>
            <person name="Forche A."/>
            <person name="Young S."/>
            <person name="Abouelleil A."/>
            <person name="Cao P."/>
            <person name="Chapman S."/>
            <person name="Cusick C."/>
            <person name="Shea T."/>
            <person name="Nusbaum C."/>
            <person name="Birren B."/>
        </authorList>
    </citation>
    <scope>NUCLEOTIDE SEQUENCE [LARGE SCALE GENOMIC DNA]</scope>
    <source>
        <strain evidence="17 18">Ckrusei653</strain>
    </source>
</reference>
<feature type="transmembrane region" description="Helical" evidence="13">
    <location>
        <begin position="313"/>
        <end position="334"/>
    </location>
</feature>
<evidence type="ECO:0000256" key="8">
    <source>
        <dbReference type="ARBA" id="ARBA00023139"/>
    </source>
</evidence>
<evidence type="ECO:0000313" key="16">
    <source>
        <dbReference type="EMBL" id="AWU74079.1"/>
    </source>
</evidence>
<keyword evidence="13" id="KW-0808">Transferase</keyword>
<feature type="region of interest" description="Disordered" evidence="14">
    <location>
        <begin position="1"/>
        <end position="41"/>
    </location>
</feature>
<reference evidence="16 19" key="2">
    <citation type="submission" date="2018-06" db="EMBL/GenBank/DDBJ databases">
        <title>Population genomics shows no distinction between pathogenic Candida krusei and environmental Pichia kudriavzevii: One species, four names.</title>
        <authorList>
            <person name="Douglass A.P."/>
            <person name="Offei B."/>
            <person name="Braun-Galleani S."/>
            <person name="Coughlan A.Y."/>
            <person name="Martos A."/>
            <person name="Ortiz-Merino R.A."/>
            <person name="Byrne K.P."/>
            <person name="Wolfe K.H."/>
        </authorList>
    </citation>
    <scope>NUCLEOTIDE SEQUENCE [LARGE SCALE GENOMIC DNA]</scope>
    <source>
        <strain evidence="16 19">CBS573</strain>
    </source>
</reference>
<evidence type="ECO:0000256" key="2">
    <source>
        <dbReference type="ARBA" id="ARBA00010104"/>
    </source>
</evidence>
<evidence type="ECO:0000313" key="17">
    <source>
        <dbReference type="EMBL" id="OUT23561.1"/>
    </source>
</evidence>
<sequence>MAETSPEPLSLSTDNQAPLVDPNPENPNTDSPTSPSTQHSLQSFTSIDAIPEPKTSASIDSSILQEIVSASQHGNITVLRHYLDPSNTSPISANITDSNGITLVHWAALNNRLEALKYLVSIGADADIPAGDMGATPLLWAVRYGLVYIADYLIRETNADVHIKDKNGIGILMAAVFSSNVMMVVYILWTLSYKPQDIDITDPSGRTSLHWAAYQGDFLTVDVLLLAGAKVDIQDSEGFTPLHWGLVNGSKAVLTSLINAKSDITLKTGNEKTCWDIAADMKNSSTWATVLKETGRDPVIGMKNEKKVLGKEWAHFLIFIMPYFILPLTLDIFTSDHSVIMKVAEFITILIVHQVSLKLVLVPSLELSKPSLLKTPLFAGYFSATAYWCIVTWLFKVLPNTYANNPFENIVFFFGAFLTMLTFFKAMNMDPGFIPQETDPGTISQTIFQLLKERKFDSLNYCIYTNIRKPLFSKYSKDKKLNVARFDHYCPWVNNDIGIRNHKVFFFFVLFLELTLTVWLNLALKFLSLFETSSYASACNYLPNSLCQAFNHSPFVFNLLIWCSFQLMWLSLLFFLQIIQISKGLTAYEFSKVHNHNHSTPETSFSSVPADEFNKVKDQERQQDTSTIGLNGHVDDNAIDSGDENLAIPQCACLSSLSRGTSSGIFASRFIALPITLASRIMSSKFCKMVGLEQVMVLTTDLVNHEKDISQQNKLDFGLKTNWLDFLFLRRTGDEYSFRTLTALPINGEGNLNGRLVDYYTLFTLPEFV</sequence>
<evidence type="ECO:0000256" key="5">
    <source>
        <dbReference type="ARBA" id="ARBA00022989"/>
    </source>
</evidence>
<dbReference type="STRING" id="4909.A0A1Z8JSM8"/>
<feature type="transmembrane region" description="Helical" evidence="13">
    <location>
        <begin position="168"/>
        <end position="189"/>
    </location>
</feature>
<comment type="domain">
    <text evidence="13">The DHHC domain is required for palmitoyltransferase activity.</text>
</comment>
<dbReference type="KEGG" id="pkz:C5L36_0A06830"/>
<dbReference type="Pfam" id="PF12796">
    <property type="entry name" value="Ank_2"/>
    <property type="match status" value="2"/>
</dbReference>
<comment type="caution">
    <text evidence="13">Lacks conserved residue(s) required for the propagation of feature annotation.</text>
</comment>
<dbReference type="Gene3D" id="1.25.40.20">
    <property type="entry name" value="Ankyrin repeat-containing domain"/>
    <property type="match status" value="1"/>
</dbReference>
<dbReference type="PANTHER" id="PTHR24161:SF85">
    <property type="entry name" value="PALMITOYLTRANSFERASE HIP14"/>
    <property type="match status" value="1"/>
</dbReference>
<dbReference type="InterPro" id="IPR036770">
    <property type="entry name" value="Ankyrin_rpt-contain_sf"/>
</dbReference>
<comment type="similarity">
    <text evidence="2">Belongs to the DHHC palmitoyltransferase family. AKR/ZDHHC17 subfamily.</text>
</comment>
<organism evidence="17 18">
    <name type="scientific">Pichia kudriavzevii</name>
    <name type="common">Yeast</name>
    <name type="synonym">Issatchenkia orientalis</name>
    <dbReference type="NCBI Taxonomy" id="4909"/>
    <lineage>
        <taxon>Eukaryota</taxon>
        <taxon>Fungi</taxon>
        <taxon>Dikarya</taxon>
        <taxon>Ascomycota</taxon>
        <taxon>Saccharomycotina</taxon>
        <taxon>Pichiomycetes</taxon>
        <taxon>Pichiales</taxon>
        <taxon>Pichiaceae</taxon>
        <taxon>Pichia</taxon>
    </lineage>
</organism>
<proteinExistence type="inferred from homology"/>
<evidence type="ECO:0000313" key="18">
    <source>
        <dbReference type="Proteomes" id="UP000195871"/>
    </source>
</evidence>
<dbReference type="AlphaFoldDB" id="A0A1Z8JSM8"/>
<evidence type="ECO:0000256" key="4">
    <source>
        <dbReference type="ARBA" id="ARBA00022737"/>
    </source>
</evidence>
<evidence type="ECO:0000256" key="1">
    <source>
        <dbReference type="ARBA" id="ARBA00004141"/>
    </source>
</evidence>
<protein>
    <recommendedName>
        <fullName evidence="13">Palmitoyltransferase</fullName>
        <ecNumber evidence="13">2.3.1.225</ecNumber>
    </recommendedName>
</protein>
<keyword evidence="9" id="KW-0449">Lipoprotein</keyword>
<keyword evidence="10 13" id="KW-0012">Acyltransferase</keyword>
<feature type="transmembrane region" description="Helical" evidence="13">
    <location>
        <begin position="377"/>
        <end position="395"/>
    </location>
</feature>
<name>A0A1Z8JSM8_PICKU</name>
<dbReference type="InterPro" id="IPR001594">
    <property type="entry name" value="Palmitoyltrfase_DHHC"/>
</dbReference>
<comment type="catalytic activity">
    <reaction evidence="11 13">
        <text>L-cysteinyl-[protein] + hexadecanoyl-CoA = S-hexadecanoyl-L-cysteinyl-[protein] + CoA</text>
        <dbReference type="Rhea" id="RHEA:36683"/>
        <dbReference type="Rhea" id="RHEA-COMP:10131"/>
        <dbReference type="Rhea" id="RHEA-COMP:11032"/>
        <dbReference type="ChEBI" id="CHEBI:29950"/>
        <dbReference type="ChEBI" id="CHEBI:57287"/>
        <dbReference type="ChEBI" id="CHEBI:57379"/>
        <dbReference type="ChEBI" id="CHEBI:74151"/>
        <dbReference type="EC" id="2.3.1.225"/>
    </reaction>
</comment>
<dbReference type="EMBL" id="CP028773">
    <property type="protein sequence ID" value="AWU74079.1"/>
    <property type="molecule type" value="Genomic_DNA"/>
</dbReference>
<dbReference type="OrthoDB" id="6781668at2759"/>
<evidence type="ECO:0000256" key="13">
    <source>
        <dbReference type="RuleBase" id="RU079119"/>
    </source>
</evidence>
<feature type="compositionally biased region" description="Polar residues" evidence="14">
    <location>
        <begin position="26"/>
        <end position="41"/>
    </location>
</feature>
<dbReference type="InterPro" id="IPR002110">
    <property type="entry name" value="Ankyrin_rpt"/>
</dbReference>
<dbReference type="RefSeq" id="XP_029319556.1">
    <property type="nucleotide sequence ID" value="XM_029463696.1"/>
</dbReference>
<feature type="domain" description="Palmitoyltransferase DHHC" evidence="15">
    <location>
        <begin position="456"/>
        <end position="592"/>
    </location>
</feature>
<feature type="transmembrane region" description="Helical" evidence="13">
    <location>
        <begin position="504"/>
        <end position="524"/>
    </location>
</feature>
<dbReference type="Pfam" id="PF01529">
    <property type="entry name" value="DHHC"/>
    <property type="match status" value="1"/>
</dbReference>
<keyword evidence="3 13" id="KW-0812">Transmembrane</keyword>
<evidence type="ECO:0000259" key="15">
    <source>
        <dbReference type="Pfam" id="PF01529"/>
    </source>
</evidence>
<evidence type="ECO:0000256" key="12">
    <source>
        <dbReference type="PROSITE-ProRule" id="PRU00023"/>
    </source>
</evidence>
<feature type="transmembrane region" description="Helical" evidence="13">
    <location>
        <begin position="346"/>
        <end position="365"/>
    </location>
</feature>
<keyword evidence="8" id="KW-0564">Palmitate</keyword>
<keyword evidence="19" id="KW-1185">Reference proteome</keyword>
<feature type="repeat" description="ANK" evidence="12">
    <location>
        <begin position="204"/>
        <end position="236"/>
    </location>
</feature>
<evidence type="ECO:0000256" key="3">
    <source>
        <dbReference type="ARBA" id="ARBA00022692"/>
    </source>
</evidence>
<feature type="repeat" description="ANK" evidence="12">
    <location>
        <begin position="237"/>
        <end position="269"/>
    </location>
</feature>
<evidence type="ECO:0000256" key="9">
    <source>
        <dbReference type="ARBA" id="ARBA00023288"/>
    </source>
</evidence>
<dbReference type="SMART" id="SM00248">
    <property type="entry name" value="ANK"/>
    <property type="match status" value="4"/>
</dbReference>
<evidence type="ECO:0000256" key="6">
    <source>
        <dbReference type="ARBA" id="ARBA00023043"/>
    </source>
</evidence>
<dbReference type="GO" id="GO:0016020">
    <property type="term" value="C:membrane"/>
    <property type="evidence" value="ECO:0007669"/>
    <property type="project" value="UniProtKB-SubCell"/>
</dbReference>
<comment type="subcellular location">
    <subcellularLocation>
        <location evidence="1">Membrane</location>
        <topology evidence="1">Multi-pass membrane protein</topology>
    </subcellularLocation>
</comment>
<dbReference type="Proteomes" id="UP000249293">
    <property type="component" value="Chromosome 1"/>
</dbReference>
<evidence type="ECO:0000256" key="14">
    <source>
        <dbReference type="SAM" id="MobiDB-lite"/>
    </source>
</evidence>